<dbReference type="PROSITE" id="PS00704">
    <property type="entry name" value="PROK_CO2_ANHYDRASE_1"/>
    <property type="match status" value="1"/>
</dbReference>
<accession>A0A517SUA4</accession>
<protein>
    <recommendedName>
        <fullName evidence="2">carbonic anhydrase</fullName>
        <ecNumber evidence="2">4.2.1.1</ecNumber>
    </recommendedName>
</protein>
<keyword evidence="8" id="KW-1185">Reference proteome</keyword>
<comment type="catalytic activity">
    <reaction evidence="5">
        <text>hydrogencarbonate + H(+) = CO2 + H2O</text>
        <dbReference type="Rhea" id="RHEA:10748"/>
        <dbReference type="ChEBI" id="CHEBI:15377"/>
        <dbReference type="ChEBI" id="CHEBI:15378"/>
        <dbReference type="ChEBI" id="CHEBI:16526"/>
        <dbReference type="ChEBI" id="CHEBI:17544"/>
        <dbReference type="EC" id="4.2.1.1"/>
    </reaction>
</comment>
<dbReference type="EMBL" id="CP036272">
    <property type="protein sequence ID" value="QDT59698.1"/>
    <property type="molecule type" value="Genomic_DNA"/>
</dbReference>
<dbReference type="CDD" id="cd03378">
    <property type="entry name" value="beta_CA_cladeC"/>
    <property type="match status" value="1"/>
</dbReference>
<dbReference type="InterPro" id="IPR036874">
    <property type="entry name" value="Carbonic_anhydrase_sf"/>
</dbReference>
<keyword evidence="6" id="KW-0479">Metal-binding</keyword>
<proteinExistence type="inferred from homology"/>
<keyword evidence="4 7" id="KW-0456">Lyase</keyword>
<dbReference type="PANTHER" id="PTHR11002:SF79">
    <property type="entry name" value="CARBONIC ANHYDRASE 2"/>
    <property type="match status" value="1"/>
</dbReference>
<name>A0A517SUA4_9BACT</name>
<keyword evidence="3 6" id="KW-0862">Zinc</keyword>
<comment type="cofactor">
    <cofactor evidence="6">
        <name>Zn(2+)</name>
        <dbReference type="ChEBI" id="CHEBI:29105"/>
    </cofactor>
    <text evidence="6">Binds 1 zinc ion per subunit.</text>
</comment>
<evidence type="ECO:0000256" key="4">
    <source>
        <dbReference type="ARBA" id="ARBA00023239"/>
    </source>
</evidence>
<feature type="binding site" evidence="6">
    <location>
        <position position="166"/>
    </location>
    <ligand>
        <name>Zn(2+)</name>
        <dbReference type="ChEBI" id="CHEBI:29105"/>
    </ligand>
</feature>
<dbReference type="Proteomes" id="UP000315003">
    <property type="component" value="Chromosome"/>
</dbReference>
<evidence type="ECO:0000313" key="7">
    <source>
        <dbReference type="EMBL" id="QDT59698.1"/>
    </source>
</evidence>
<dbReference type="EC" id="4.2.1.1" evidence="2"/>
<feature type="binding site" evidence="6">
    <location>
        <position position="217"/>
    </location>
    <ligand>
        <name>Zn(2+)</name>
        <dbReference type="ChEBI" id="CHEBI:29105"/>
    </ligand>
</feature>
<dbReference type="GO" id="GO:0015976">
    <property type="term" value="P:carbon utilization"/>
    <property type="evidence" value="ECO:0007669"/>
    <property type="project" value="InterPro"/>
</dbReference>
<dbReference type="InterPro" id="IPR001765">
    <property type="entry name" value="Carbonic_anhydrase"/>
</dbReference>
<reference evidence="7 8" key="1">
    <citation type="submission" date="2019-02" db="EMBL/GenBank/DDBJ databases">
        <title>Deep-cultivation of Planctomycetes and their phenomic and genomic characterization uncovers novel biology.</title>
        <authorList>
            <person name="Wiegand S."/>
            <person name="Jogler M."/>
            <person name="Boedeker C."/>
            <person name="Pinto D."/>
            <person name="Vollmers J."/>
            <person name="Rivas-Marin E."/>
            <person name="Kohn T."/>
            <person name="Peeters S.H."/>
            <person name="Heuer A."/>
            <person name="Rast P."/>
            <person name="Oberbeckmann S."/>
            <person name="Bunk B."/>
            <person name="Jeske O."/>
            <person name="Meyerdierks A."/>
            <person name="Storesund J.E."/>
            <person name="Kallscheuer N."/>
            <person name="Luecker S."/>
            <person name="Lage O.M."/>
            <person name="Pohl T."/>
            <person name="Merkel B.J."/>
            <person name="Hornburger P."/>
            <person name="Mueller R.-W."/>
            <person name="Bruemmer F."/>
            <person name="Labrenz M."/>
            <person name="Spormann A.M."/>
            <person name="Op den Camp H."/>
            <person name="Overmann J."/>
            <person name="Amann R."/>
            <person name="Jetten M.S.M."/>
            <person name="Mascher T."/>
            <person name="Medema M.H."/>
            <person name="Devos D.P."/>
            <person name="Kaster A.-K."/>
            <person name="Ovreas L."/>
            <person name="Rohde M."/>
            <person name="Galperin M.Y."/>
            <person name="Jogler C."/>
        </authorList>
    </citation>
    <scope>NUCLEOTIDE SEQUENCE [LARGE SCALE GENOMIC DNA]</scope>
    <source>
        <strain evidence="7 8">SV_7m_r</strain>
    </source>
</reference>
<dbReference type="GO" id="GO:0008270">
    <property type="term" value="F:zinc ion binding"/>
    <property type="evidence" value="ECO:0007669"/>
    <property type="project" value="InterPro"/>
</dbReference>
<evidence type="ECO:0000256" key="6">
    <source>
        <dbReference type="PIRSR" id="PIRSR601765-1"/>
    </source>
</evidence>
<evidence type="ECO:0000256" key="2">
    <source>
        <dbReference type="ARBA" id="ARBA00012925"/>
    </source>
</evidence>
<dbReference type="SMART" id="SM00947">
    <property type="entry name" value="Pro_CA"/>
    <property type="match status" value="1"/>
</dbReference>
<dbReference type="InterPro" id="IPR015892">
    <property type="entry name" value="Carbonic_anhydrase_CS"/>
</dbReference>
<comment type="similarity">
    <text evidence="1">Belongs to the beta-class carbonic anhydrase family.</text>
</comment>
<gene>
    <name evidence="7" type="primary">mtcA2_2</name>
    <name evidence="7" type="ORF">SV7mr_22070</name>
</gene>
<dbReference type="PANTHER" id="PTHR11002">
    <property type="entry name" value="CARBONIC ANHYDRASE"/>
    <property type="match status" value="1"/>
</dbReference>
<evidence type="ECO:0000256" key="1">
    <source>
        <dbReference type="ARBA" id="ARBA00006217"/>
    </source>
</evidence>
<evidence type="ECO:0000256" key="5">
    <source>
        <dbReference type="ARBA" id="ARBA00048348"/>
    </source>
</evidence>
<organism evidence="7 8">
    <name type="scientific">Stieleria bergensis</name>
    <dbReference type="NCBI Taxonomy" id="2528025"/>
    <lineage>
        <taxon>Bacteria</taxon>
        <taxon>Pseudomonadati</taxon>
        <taxon>Planctomycetota</taxon>
        <taxon>Planctomycetia</taxon>
        <taxon>Pirellulales</taxon>
        <taxon>Pirellulaceae</taxon>
        <taxon>Stieleria</taxon>
    </lineage>
</organism>
<feature type="binding site" evidence="6">
    <location>
        <position position="220"/>
    </location>
    <ligand>
        <name>Zn(2+)</name>
        <dbReference type="ChEBI" id="CHEBI:29105"/>
    </ligand>
</feature>
<dbReference type="PROSITE" id="PS00705">
    <property type="entry name" value="PROK_CO2_ANHYDRASE_2"/>
    <property type="match status" value="1"/>
</dbReference>
<evidence type="ECO:0000256" key="3">
    <source>
        <dbReference type="ARBA" id="ARBA00022833"/>
    </source>
</evidence>
<dbReference type="Gene3D" id="3.40.1050.10">
    <property type="entry name" value="Carbonic anhydrase"/>
    <property type="match status" value="1"/>
</dbReference>
<dbReference type="SUPFAM" id="SSF53056">
    <property type="entry name" value="beta-carbonic anhydrase, cab"/>
    <property type="match status" value="1"/>
</dbReference>
<evidence type="ECO:0000313" key="8">
    <source>
        <dbReference type="Proteomes" id="UP000315003"/>
    </source>
</evidence>
<dbReference type="Pfam" id="PF00484">
    <property type="entry name" value="Pro_CA"/>
    <property type="match status" value="1"/>
</dbReference>
<dbReference type="GO" id="GO:0004089">
    <property type="term" value="F:carbonate dehydratase activity"/>
    <property type="evidence" value="ECO:0007669"/>
    <property type="project" value="UniProtKB-EC"/>
</dbReference>
<sequence length="325" mass="35831">MMLSRRSHSTSAGCFLYFTTSITFAMPVCLQRARFGRCDEAMERASNQIVMRRIAVCLCGVFGLLIGAGQAIAQQPEDSAIPDRNVPVQNLSVRKVSLDTGLVKSDTQHQGQATRVVDVLDALKRLKDGNERFVSGKPRHPHETTAWRHLLESGQHPFAVVLGCSDSRVPPELIFDQGFGDLFVVRVAGNVVDTDVTASVEYAIDHLDTQLIVVMGHSHCGAVTATLDHLTNIDDEPAEVVSLLYRIEPAILGIDPALTRDQRIDCAVKKNVELAVRRLSRVPDLRRSIDAGKIKIVGAVYDMHSGKIDFQDEPSRSRRTPLTTR</sequence>
<feature type="binding site" evidence="6">
    <location>
        <position position="164"/>
    </location>
    <ligand>
        <name>Zn(2+)</name>
        <dbReference type="ChEBI" id="CHEBI:29105"/>
    </ligand>
</feature>
<dbReference type="AlphaFoldDB" id="A0A517SUA4"/>